<dbReference type="InterPro" id="IPR011050">
    <property type="entry name" value="Pectin_lyase_fold/virulence"/>
</dbReference>
<dbReference type="Pfam" id="PF07691">
    <property type="entry name" value="PA14"/>
    <property type="match status" value="1"/>
</dbReference>
<dbReference type="InterPro" id="IPR012334">
    <property type="entry name" value="Pectin_lyas_fold"/>
</dbReference>
<dbReference type="InterPro" id="IPR037524">
    <property type="entry name" value="PA14/GLEYA"/>
</dbReference>
<protein>
    <submittedName>
        <fullName evidence="3">Ig-like domain-containing protein</fullName>
    </submittedName>
</protein>
<evidence type="ECO:0000259" key="2">
    <source>
        <dbReference type="PROSITE" id="PS51820"/>
    </source>
</evidence>
<reference evidence="3 4" key="1">
    <citation type="submission" date="2023-05" db="EMBL/GenBank/DDBJ databases">
        <authorList>
            <person name="Zhang X."/>
        </authorList>
    </citation>
    <scope>NUCLEOTIDE SEQUENCE [LARGE SCALE GENOMIC DNA]</scope>
    <source>
        <strain evidence="3 4">DM2B3-1</strain>
    </source>
</reference>
<dbReference type="InterPro" id="IPR013783">
    <property type="entry name" value="Ig-like_fold"/>
</dbReference>
<dbReference type="SUPFAM" id="SSF49299">
    <property type="entry name" value="PKD domain"/>
    <property type="match status" value="3"/>
</dbReference>
<dbReference type="SUPFAM" id="SSF56988">
    <property type="entry name" value="Anthrax protective antigen"/>
    <property type="match status" value="1"/>
</dbReference>
<keyword evidence="1" id="KW-1133">Transmembrane helix</keyword>
<dbReference type="SMART" id="SM00758">
    <property type="entry name" value="PA14"/>
    <property type="match status" value="1"/>
</dbReference>
<sequence>MPKFTGRAIYKIFAVLNFAIITTFSLPVLGTDYYVSTSGSDSNDGSQSRPWRTIAKAAQVVPAGAHTIKVAAGTYDEQPMILQPGVSLQGAGIDQTLIKNGTFVWWYGAIQLYSTSLTNGNQSVSGFTLDGKSYSAFSGIQVQNRNNVKIFNVKVQQFYHAGIELLADAGLQTQNIEIYNFIISESARESTGGSFGNITSRGSVSNLQIHDGTIYHLTNVTTGSYGEKSSGYAIKCLASWAGDDFSKSDYVSKSKFYNIKEYGKPSAPWGPNVPNLGFEFWAIGAEEVEITNCDFTTALSLEYEPAVLKGRYSFWVHDNRFKVQTGPSIELTPSNTLIENNIFDYRENVNAWNVMGEYNQKAKGGSNIHVRRNYFLLGDRSPILWALGNPTTNLYFYNNTISGTGDPALFQVRSTSNGVASTNLRVFNNAFDVGNGGQITVVNYEGGTAQPQGLQLTNNHHSEPFAAIPSGATVSNNTQITPALLRSGSLPLPYLSTIEGSNLIDAGTSNLPTAPLAMSYSGNGPDIGAYESGTIVSNQLPSVTLTTPIVNASYPIGSNIDFTATATDADGSIAKVEFYAGSTKVGEKTSSPYSFSWNATTAGSYAITAKATDNAGGVTTSTTVNITITAVNENPVVAISSPGANTSLTVGEVVSIAVNASDSDGSIAKVEFYAGSTKIGESTTAPYTIDWTPSAAGNYALTVKATDDKGEITTSSSVNIIINAVVTNQPPVIAINSPSNNSTSTEGDVITITAVATDSDGSITKIEFFAGTTKIGETTTSPYSLSWSNVTNGTYTLTVKATDDKGSVTTSAPVIVIVKAIGVEPKPNQTPVVAISSPTSAVSLTEGESLTFVASASDSDGSITKVEFYAGSTKIGESTTSPYSVNWTNITKGTYSVTAKAIDNENASAISQAITVNVGTKPNQLPVISITSPASGTDLTEGTTLSITTNVTDSDGTLVKVEFYANETKIGEAASAPWSFSWANLSAGAYALTAKAIDNKGGSSTSAVVNINVATKVTVPRPTPNQVPVVSITSPANNTAFVVRNAVSIIALASDSDGSIAKVEFYVGSAKIGETTSAPYSISWIPSAIGSYALTAKAIDNQSGASTSSVVNVTITAPANQLPSITLTAPTTNASYPTGSSINLTATATDVDGSIAKVEFYVGSTKVGEKASSPYSFSWKATTAGTYAITAKAIDNAGGVTTSSAVNVTVTAPNQAPSIAITSPAMNSTYTLGNAITINTSTSDADGKVSKIEFYAGSTKIGESTTAPYTLNWTPSAAGTYALTAKATDDKGGVTTSAVVSIVIKIATVNQPPVVVIKSPATNTSFISGNTVTITTNASDSDGSIVKVEFYANNSKIGESTNAPYSINWNAVSLGTYSVTAKATDNSGATTTSTPVVITVKASVVETPTPSNNAPTIRITTPAANSVYTTGQNITIMTDAKDVDGTIQKVEFFVNESKITEKSTSPWNTATTLKEGTYTLTAKATDNKGAVTTSAPVTIVINATSSTTNTLPVVSITSPSNNANFTEGGTAPITATARDNDGSIAKVEFYANNIKIGEATSAPYAFNWSSLVIGTYALTAKAIDNRGGISTSSPVTIVVKAAPVNQPPVIAITAPSNNQTFTAGESITVTATATDNDGQVIKVEFYAGTTKIGETMKAPYTITWKDVQKGTYALTALAYDDNGASTTSAVVTVVVKEKSTPGEPEPETRFYRAINLNGPGLTIDGHEWGGSNAANYTYSGTSMEKTSIALSPATDENRTSMIHSSITGRNVNVALTSVPNATYDVYLYVWEEDAMQIYSVYLEGKTVQSNYTSGSAGTWKRLGPFRETIKDNTINVKTSGGYANVSGIEVWTVSDDNAVPTTCSATGYILREEWNNIAVNISEMVPAYKKPDNSSQLTLFEAPSNVGDNYRSRIRGYICPPVSGTYTFWIAGDAEAELWLSSDESPATKTQIAYVSEATNPREWGKSATQRSAAITLIKGKKYYIEAIHKAGEGNDNLAVGWQIPGGIQELPIAGSRLSPYVPTEAEFESPSITDAGLTLYPNPADSEVNVQFSVNEDQNAIIALTNMTTQQVIQITQSVQAGENTVRIDVANLAKGMYIVYVKTKEGRLSKKLVVTR</sequence>
<dbReference type="Proteomes" id="UP001228581">
    <property type="component" value="Unassembled WGS sequence"/>
</dbReference>
<dbReference type="NCBIfam" id="TIGR04183">
    <property type="entry name" value="Por_Secre_tail"/>
    <property type="match status" value="1"/>
</dbReference>
<dbReference type="InterPro" id="IPR035986">
    <property type="entry name" value="PKD_dom_sf"/>
</dbReference>
<dbReference type="EMBL" id="JASJOT010000001">
    <property type="protein sequence ID" value="MDJ1491644.1"/>
    <property type="molecule type" value="Genomic_DNA"/>
</dbReference>
<feature type="transmembrane region" description="Helical" evidence="1">
    <location>
        <begin position="12"/>
        <end position="30"/>
    </location>
</feature>
<keyword evidence="1" id="KW-0472">Membrane</keyword>
<dbReference type="Pfam" id="PF17957">
    <property type="entry name" value="Big_7"/>
    <property type="match status" value="12"/>
</dbReference>
<evidence type="ECO:0000313" key="3">
    <source>
        <dbReference type="EMBL" id="MDJ1491644.1"/>
    </source>
</evidence>
<keyword evidence="1" id="KW-0812">Transmembrane</keyword>
<organism evidence="3 4">
    <name type="scientific">Xanthocytophaga flava</name>
    <dbReference type="NCBI Taxonomy" id="3048013"/>
    <lineage>
        <taxon>Bacteria</taxon>
        <taxon>Pseudomonadati</taxon>
        <taxon>Bacteroidota</taxon>
        <taxon>Cytophagia</taxon>
        <taxon>Cytophagales</taxon>
        <taxon>Rhodocytophagaceae</taxon>
        <taxon>Xanthocytophaga</taxon>
    </lineage>
</organism>
<dbReference type="SUPFAM" id="SSF51126">
    <property type="entry name" value="Pectin lyase-like"/>
    <property type="match status" value="1"/>
</dbReference>
<comment type="caution">
    <text evidence="3">The sequence shown here is derived from an EMBL/GenBank/DDBJ whole genome shotgun (WGS) entry which is preliminary data.</text>
</comment>
<name>A0ABT7CD54_9BACT</name>
<accession>A0ABT7CD54</accession>
<evidence type="ECO:0000256" key="1">
    <source>
        <dbReference type="SAM" id="Phobius"/>
    </source>
</evidence>
<proteinExistence type="predicted"/>
<dbReference type="InterPro" id="IPR022409">
    <property type="entry name" value="PKD/Chitinase_dom"/>
</dbReference>
<dbReference type="RefSeq" id="WP_313991532.1">
    <property type="nucleotide sequence ID" value="NZ_JASJOT010000001.1"/>
</dbReference>
<evidence type="ECO:0000313" key="4">
    <source>
        <dbReference type="Proteomes" id="UP001228581"/>
    </source>
</evidence>
<dbReference type="InterPro" id="IPR026444">
    <property type="entry name" value="Secre_tail"/>
</dbReference>
<dbReference type="Pfam" id="PF18962">
    <property type="entry name" value="Por_Secre_tail"/>
    <property type="match status" value="1"/>
</dbReference>
<dbReference type="Gene3D" id="2.160.20.10">
    <property type="entry name" value="Single-stranded right-handed beta-helix, Pectin lyase-like"/>
    <property type="match status" value="1"/>
</dbReference>
<feature type="domain" description="PA14" evidence="2">
    <location>
        <begin position="1864"/>
        <end position="2016"/>
    </location>
</feature>
<dbReference type="InterPro" id="IPR011658">
    <property type="entry name" value="PA14_dom"/>
</dbReference>
<dbReference type="SMART" id="SM00089">
    <property type="entry name" value="PKD"/>
    <property type="match status" value="12"/>
</dbReference>
<dbReference type="Gene3D" id="2.60.40.10">
    <property type="entry name" value="Immunoglobulins"/>
    <property type="match status" value="12"/>
</dbReference>
<gene>
    <name evidence="3" type="ORF">QNI19_01800</name>
</gene>
<dbReference type="PROSITE" id="PS51820">
    <property type="entry name" value="PA14"/>
    <property type="match status" value="1"/>
</dbReference>
<keyword evidence="4" id="KW-1185">Reference proteome</keyword>